<dbReference type="Pfam" id="PF03091">
    <property type="entry name" value="CutA1"/>
    <property type="match status" value="1"/>
</dbReference>
<dbReference type="RefSeq" id="WP_015860582.1">
    <property type="nucleotide sequence ID" value="NC_012796.1"/>
</dbReference>
<evidence type="ECO:0000313" key="2">
    <source>
        <dbReference type="EMBL" id="BAH75383.1"/>
    </source>
</evidence>
<dbReference type="OrthoDB" id="37622at2"/>
<name>C4XQL8_SOLM1</name>
<organism evidence="2 3">
    <name type="scientific">Solidesulfovibrio magneticus (strain ATCC 700980 / DSM 13731 / RS-1)</name>
    <name type="common">Desulfovibrio magneticus</name>
    <dbReference type="NCBI Taxonomy" id="573370"/>
    <lineage>
        <taxon>Bacteria</taxon>
        <taxon>Pseudomonadati</taxon>
        <taxon>Thermodesulfobacteriota</taxon>
        <taxon>Desulfovibrionia</taxon>
        <taxon>Desulfovibrionales</taxon>
        <taxon>Desulfovibrionaceae</taxon>
        <taxon>Solidesulfovibrio</taxon>
    </lineage>
</organism>
<evidence type="ECO:0000256" key="1">
    <source>
        <dbReference type="ARBA" id="ARBA00010169"/>
    </source>
</evidence>
<keyword evidence="3" id="KW-1185">Reference proteome</keyword>
<comment type="similarity">
    <text evidence="1">Belongs to the CutA family.</text>
</comment>
<dbReference type="GO" id="GO:0005507">
    <property type="term" value="F:copper ion binding"/>
    <property type="evidence" value="ECO:0007669"/>
    <property type="project" value="TreeGrafter"/>
</dbReference>
<dbReference type="SUPFAM" id="SSF54913">
    <property type="entry name" value="GlnB-like"/>
    <property type="match status" value="1"/>
</dbReference>
<proteinExistence type="inferred from homology"/>
<gene>
    <name evidence="2" type="ordered locus">DMR_18920</name>
</gene>
<accession>C4XQL8</accession>
<dbReference type="STRING" id="573370.DMR_18920"/>
<dbReference type="InterPro" id="IPR011322">
    <property type="entry name" value="N-reg_PII-like_a/b"/>
</dbReference>
<protein>
    <submittedName>
        <fullName evidence="2">Divalent-cation tolerance protein</fullName>
    </submittedName>
</protein>
<dbReference type="PANTHER" id="PTHR23419">
    <property type="entry name" value="DIVALENT CATION TOLERANCE CUTA-RELATED"/>
    <property type="match status" value="1"/>
</dbReference>
<dbReference type="GO" id="GO:0010038">
    <property type="term" value="P:response to metal ion"/>
    <property type="evidence" value="ECO:0007669"/>
    <property type="project" value="InterPro"/>
</dbReference>
<dbReference type="InterPro" id="IPR004323">
    <property type="entry name" value="Ion_tolerance_CutA"/>
</dbReference>
<dbReference type="eggNOG" id="COG1324">
    <property type="taxonomic scope" value="Bacteria"/>
</dbReference>
<dbReference type="Gene3D" id="3.30.70.120">
    <property type="match status" value="1"/>
</dbReference>
<dbReference type="AlphaFoldDB" id="C4XQL8"/>
<sequence>MTAVFAYVTAPSVEEADRIGAALVEERLAACANIFPAMRSVYRWKGAIEKADEAVLVAKTRQSLAPALIARVKELHPYEVPCVVTLPITDGLPDFLRWIEDETTPQTDNPA</sequence>
<dbReference type="KEGG" id="dma:DMR_18920"/>
<evidence type="ECO:0000313" key="3">
    <source>
        <dbReference type="Proteomes" id="UP000009071"/>
    </source>
</evidence>
<dbReference type="InterPro" id="IPR015867">
    <property type="entry name" value="N-reg_PII/ATP_PRibTrfase_C"/>
</dbReference>
<reference evidence="2 3" key="1">
    <citation type="journal article" date="2009" name="Genome Res.">
        <title>Whole genome sequence of Desulfovibrio magneticus strain RS-1 revealed common gene clusters in magnetotactic bacteria.</title>
        <authorList>
            <person name="Nakazawa H."/>
            <person name="Arakaki A."/>
            <person name="Narita-Yamada S."/>
            <person name="Yashiro I."/>
            <person name="Jinno K."/>
            <person name="Aoki N."/>
            <person name="Tsuruyama A."/>
            <person name="Okamura Y."/>
            <person name="Tanikawa S."/>
            <person name="Fujita N."/>
            <person name="Takeyama H."/>
            <person name="Matsunaga T."/>
        </authorList>
    </citation>
    <scope>NUCLEOTIDE SEQUENCE [LARGE SCALE GENOMIC DNA]</scope>
    <source>
        <strain evidence="3">ATCC 700980 / DSM 13731 / RS-1</strain>
    </source>
</reference>
<dbReference type="EMBL" id="AP010904">
    <property type="protein sequence ID" value="BAH75383.1"/>
    <property type="molecule type" value="Genomic_DNA"/>
</dbReference>
<dbReference type="HOGENOM" id="CLU_098807_3_1_7"/>
<dbReference type="Proteomes" id="UP000009071">
    <property type="component" value="Chromosome"/>
</dbReference>
<dbReference type="PANTHER" id="PTHR23419:SF8">
    <property type="entry name" value="FI09726P"/>
    <property type="match status" value="1"/>
</dbReference>